<protein>
    <submittedName>
        <fullName evidence="2">Uncharacterized protein</fullName>
    </submittedName>
</protein>
<reference evidence="2" key="1">
    <citation type="submission" date="2022-06" db="EMBL/GenBank/DDBJ databases">
        <authorList>
            <person name="Ping M."/>
        </authorList>
    </citation>
    <scope>NUCLEOTIDE SEQUENCE</scope>
    <source>
        <strain evidence="2">JCM11759T</strain>
    </source>
</reference>
<name>A0ABY5D9J2_9ACTN</name>
<evidence type="ECO:0000313" key="2">
    <source>
        <dbReference type="EMBL" id="USY20662.1"/>
    </source>
</evidence>
<evidence type="ECO:0000313" key="3">
    <source>
        <dbReference type="Proteomes" id="UP001055940"/>
    </source>
</evidence>
<dbReference type="Proteomes" id="UP001055940">
    <property type="component" value="Chromosome"/>
</dbReference>
<gene>
    <name evidence="2" type="ORF">NE857_03125</name>
</gene>
<proteinExistence type="predicted"/>
<feature type="region of interest" description="Disordered" evidence="1">
    <location>
        <begin position="1"/>
        <end position="20"/>
    </location>
</feature>
<organism evidence="2 3">
    <name type="scientific">Nocardiopsis exhalans</name>
    <dbReference type="NCBI Taxonomy" id="163604"/>
    <lineage>
        <taxon>Bacteria</taxon>
        <taxon>Bacillati</taxon>
        <taxon>Actinomycetota</taxon>
        <taxon>Actinomycetes</taxon>
        <taxon>Streptosporangiales</taxon>
        <taxon>Nocardiopsidaceae</taxon>
        <taxon>Nocardiopsis</taxon>
    </lineage>
</organism>
<accession>A0ABY5D9J2</accession>
<dbReference type="EMBL" id="CP099837">
    <property type="protein sequence ID" value="USY20662.1"/>
    <property type="molecule type" value="Genomic_DNA"/>
</dbReference>
<sequence length="47" mass="5036">MARVREGAAQTRGGTGADRTSVAAIAPGHAARVRSYELSTHEWNRRG</sequence>
<dbReference type="RefSeq" id="WP_254419698.1">
    <property type="nucleotide sequence ID" value="NZ_BAAAJB010000017.1"/>
</dbReference>
<keyword evidence="3" id="KW-1185">Reference proteome</keyword>
<evidence type="ECO:0000256" key="1">
    <source>
        <dbReference type="SAM" id="MobiDB-lite"/>
    </source>
</evidence>